<gene>
    <name evidence="2" type="ORF">RirG_041650</name>
</gene>
<sequence length="405" mass="45459">MGDSLDSVPFNPFDHSWRETLNGGAGLFALAVAIIFAFIIIIVFIIRIIQLPRLRQQIINDFNDGMVDNTRSVPTRILKVIIFLLLTAGLVGVLYFNISKMIHDSPKISVTLIKNDMAPSMLFCNGGNKTFSLKYISGEYYPIFNDNSDNPESYSIVLTDIKGEYGTCQFFNGTNFLKPINASRGDYVLNFIGDIPGIIVFIGDNNTNMDWTLRIPQGSLLSDVGVQVLDGNGGVIQYTETRHTALNDTVDRSFQISVIEGPFNVDETSIRVTIIEPRMVINQVEDPSLTLADLFSNVGGYLGIWGIFGFLFGSSKMDPFGFVARFVFIKQDRTKLLKELGKMKGDSNVELSTWEKEEKEVDIDTKTSNLSNQAEFKNLLTKYYVETDYYEHAVKTPENVYINKV</sequence>
<dbReference type="Proteomes" id="UP000022910">
    <property type="component" value="Unassembled WGS sequence"/>
</dbReference>
<dbReference type="HOGENOM" id="CLU_061630_1_0_1"/>
<feature type="transmembrane region" description="Helical" evidence="1">
    <location>
        <begin position="27"/>
        <end position="49"/>
    </location>
</feature>
<keyword evidence="1" id="KW-0812">Transmembrane</keyword>
<proteinExistence type="predicted"/>
<protein>
    <submittedName>
        <fullName evidence="2">Uncharacterized protein</fullName>
    </submittedName>
</protein>
<evidence type="ECO:0000313" key="3">
    <source>
        <dbReference type="Proteomes" id="UP000022910"/>
    </source>
</evidence>
<keyword evidence="1" id="KW-1133">Transmembrane helix</keyword>
<keyword evidence="1" id="KW-0472">Membrane</keyword>
<feature type="transmembrane region" description="Helical" evidence="1">
    <location>
        <begin position="80"/>
        <end position="98"/>
    </location>
</feature>
<dbReference type="AlphaFoldDB" id="A0A015K100"/>
<dbReference type="EMBL" id="JEMT01012414">
    <property type="protein sequence ID" value="EXX75462.1"/>
    <property type="molecule type" value="Genomic_DNA"/>
</dbReference>
<reference evidence="2 3" key="1">
    <citation type="submission" date="2014-02" db="EMBL/GenBank/DDBJ databases">
        <title>Single nucleus genome sequencing reveals high similarity among nuclei of an endomycorrhizal fungus.</title>
        <authorList>
            <person name="Lin K."/>
            <person name="Geurts R."/>
            <person name="Zhang Z."/>
            <person name="Limpens E."/>
            <person name="Saunders D.G."/>
            <person name="Mu D."/>
            <person name="Pang E."/>
            <person name="Cao H."/>
            <person name="Cha H."/>
            <person name="Lin T."/>
            <person name="Zhou Q."/>
            <person name="Shang Y."/>
            <person name="Li Y."/>
            <person name="Ivanov S."/>
            <person name="Sharma T."/>
            <person name="Velzen R.V."/>
            <person name="Ruijter N.D."/>
            <person name="Aanen D.K."/>
            <person name="Win J."/>
            <person name="Kamoun S."/>
            <person name="Bisseling T."/>
            <person name="Huang S."/>
        </authorList>
    </citation>
    <scope>NUCLEOTIDE SEQUENCE [LARGE SCALE GENOMIC DNA]</scope>
    <source>
        <strain evidence="3">DAOM197198w</strain>
    </source>
</reference>
<keyword evidence="3" id="KW-1185">Reference proteome</keyword>
<comment type="caution">
    <text evidence="2">The sequence shown here is derived from an EMBL/GenBank/DDBJ whole genome shotgun (WGS) entry which is preliminary data.</text>
</comment>
<dbReference type="OrthoDB" id="2306594at2759"/>
<name>A0A015K100_RHIIW</name>
<organism evidence="2 3">
    <name type="scientific">Rhizophagus irregularis (strain DAOM 197198w)</name>
    <name type="common">Glomus intraradices</name>
    <dbReference type="NCBI Taxonomy" id="1432141"/>
    <lineage>
        <taxon>Eukaryota</taxon>
        <taxon>Fungi</taxon>
        <taxon>Fungi incertae sedis</taxon>
        <taxon>Mucoromycota</taxon>
        <taxon>Glomeromycotina</taxon>
        <taxon>Glomeromycetes</taxon>
        <taxon>Glomerales</taxon>
        <taxon>Glomeraceae</taxon>
        <taxon>Rhizophagus</taxon>
    </lineage>
</organism>
<evidence type="ECO:0000313" key="2">
    <source>
        <dbReference type="EMBL" id="EXX75462.1"/>
    </source>
</evidence>
<accession>A0A015K100</accession>
<evidence type="ECO:0000256" key="1">
    <source>
        <dbReference type="SAM" id="Phobius"/>
    </source>
</evidence>